<proteinExistence type="predicted"/>
<evidence type="ECO:0000313" key="3">
    <source>
        <dbReference type="Proteomes" id="UP000829685"/>
    </source>
</evidence>
<dbReference type="EMBL" id="JAFIMR010000043">
    <property type="protein sequence ID" value="KAI1856537.1"/>
    <property type="molecule type" value="Genomic_DNA"/>
</dbReference>
<dbReference type="AlphaFoldDB" id="A0A9P9WCD4"/>
<sequence>MGLPLSRFPSPPSPARHQERPGDTQSTAHGPATREVPHHVARTLNYLKESVYVVEQCAARIVTLPRSRRPGADSDAWSASDEQEWEESSEAVRSMYWNLCGTLCHLRLLHGEVALYI</sequence>
<protein>
    <submittedName>
        <fullName evidence="2">Uncharacterized protein</fullName>
    </submittedName>
</protein>
<accession>A0A9P9WCD4</accession>
<feature type="region of interest" description="Disordered" evidence="1">
    <location>
        <begin position="1"/>
        <end position="36"/>
    </location>
</feature>
<organism evidence="2 3">
    <name type="scientific">Neoarthrinium moseri</name>
    <dbReference type="NCBI Taxonomy" id="1658444"/>
    <lineage>
        <taxon>Eukaryota</taxon>
        <taxon>Fungi</taxon>
        <taxon>Dikarya</taxon>
        <taxon>Ascomycota</taxon>
        <taxon>Pezizomycotina</taxon>
        <taxon>Sordariomycetes</taxon>
        <taxon>Xylariomycetidae</taxon>
        <taxon>Amphisphaeriales</taxon>
        <taxon>Apiosporaceae</taxon>
        <taxon>Neoarthrinium</taxon>
    </lineage>
</organism>
<name>A0A9P9WCD4_9PEZI</name>
<keyword evidence="3" id="KW-1185">Reference proteome</keyword>
<gene>
    <name evidence="2" type="ORF">JX265_011496</name>
</gene>
<dbReference type="Proteomes" id="UP000829685">
    <property type="component" value="Unassembled WGS sequence"/>
</dbReference>
<evidence type="ECO:0000313" key="2">
    <source>
        <dbReference type="EMBL" id="KAI1856537.1"/>
    </source>
</evidence>
<reference evidence="2" key="1">
    <citation type="submission" date="2021-03" db="EMBL/GenBank/DDBJ databases">
        <title>Revisited historic fungal species revealed as producer of novel bioactive compounds through whole genome sequencing and comparative genomics.</title>
        <authorList>
            <person name="Vignolle G.A."/>
            <person name="Hochenegger N."/>
            <person name="Mach R.L."/>
            <person name="Mach-Aigner A.R."/>
            <person name="Javad Rahimi M."/>
            <person name="Salim K.A."/>
            <person name="Chan C.M."/>
            <person name="Lim L.B.L."/>
            <person name="Cai F."/>
            <person name="Druzhinina I.S."/>
            <person name="U'Ren J.M."/>
            <person name="Derntl C."/>
        </authorList>
    </citation>
    <scope>NUCLEOTIDE SEQUENCE</scope>
    <source>
        <strain evidence="2">TUCIM 5799</strain>
    </source>
</reference>
<evidence type="ECO:0000256" key="1">
    <source>
        <dbReference type="SAM" id="MobiDB-lite"/>
    </source>
</evidence>
<comment type="caution">
    <text evidence="2">The sequence shown here is derived from an EMBL/GenBank/DDBJ whole genome shotgun (WGS) entry which is preliminary data.</text>
</comment>